<reference evidence="9 10" key="1">
    <citation type="submission" date="2019-12" db="EMBL/GenBank/DDBJ databases">
        <authorList>
            <person name="Li M."/>
        </authorList>
    </citation>
    <scope>NUCLEOTIDE SEQUENCE [LARGE SCALE GENOMIC DNA]</scope>
    <source>
        <strain evidence="9 10">GBMRC 2024</strain>
    </source>
</reference>
<dbReference type="PANTHER" id="PTHR30026:SF22">
    <property type="entry name" value="OUTER MEMBRANE EFFLUX PROTEIN"/>
    <property type="match status" value="1"/>
</dbReference>
<dbReference type="GO" id="GO:0015562">
    <property type="term" value="F:efflux transmembrane transporter activity"/>
    <property type="evidence" value="ECO:0007669"/>
    <property type="project" value="InterPro"/>
</dbReference>
<name>A0A6L7G645_9RHOB</name>
<evidence type="ECO:0000256" key="1">
    <source>
        <dbReference type="ARBA" id="ARBA00004442"/>
    </source>
</evidence>
<evidence type="ECO:0000256" key="8">
    <source>
        <dbReference type="SAM" id="Coils"/>
    </source>
</evidence>
<keyword evidence="3" id="KW-0813">Transport</keyword>
<dbReference type="AlphaFoldDB" id="A0A6L7G645"/>
<dbReference type="EMBL" id="WUMU01000016">
    <property type="protein sequence ID" value="MXN18968.1"/>
    <property type="molecule type" value="Genomic_DNA"/>
</dbReference>
<dbReference type="GO" id="GO:1990281">
    <property type="term" value="C:efflux pump complex"/>
    <property type="evidence" value="ECO:0007669"/>
    <property type="project" value="TreeGrafter"/>
</dbReference>
<sequence>MLKQDGLPATGRAFVSSGRARRALRNLAFGSVLGLLPGLAGAETMGQTLADAYRNSGLLEQNRAVLEAADEDAAQALASLRPILSWSVSADRSVGDTYVGSVKTTSAATSTSAGLSLSLLLWDGGATRTSLSIAKETVLLTRQQLLQVEQQVLLRAATAYMEVRRAADTLSLRQANVKLLEQELQAARDRFDVGEVTRTDVAQAESALATARSALTSAQGTLEQAKLEYTAAVGHAPGNLSSPDHLGTIPPTSNEAVNIALKTHPSMDVARRQVTVAQLQVAVADAGTKPSLDLTGSYGYSDSAVDDDTHQLSGTVGLSLSGPIYSGGALASAKRSALLNQKATMANLHVVTDDIRQSAASAWSDIQIARAATVSGKEAVRAAEVAFNGVREEANLGSRTTLDVLTQEQDLLDARVTYLSSQVDEVEARYTLLSAMGLLTAQNLKLAVDIYDPAAYYNMVKNAPAEISSRGRQLDKMLRAIGQN</sequence>
<dbReference type="Pfam" id="PF02321">
    <property type="entry name" value="OEP"/>
    <property type="match status" value="2"/>
</dbReference>
<proteinExistence type="inferred from homology"/>
<keyword evidence="8" id="KW-0175">Coiled coil</keyword>
<dbReference type="PANTHER" id="PTHR30026">
    <property type="entry name" value="OUTER MEMBRANE PROTEIN TOLC"/>
    <property type="match status" value="1"/>
</dbReference>
<accession>A0A6L7G645</accession>
<dbReference type="InterPro" id="IPR003423">
    <property type="entry name" value="OMP_efflux"/>
</dbReference>
<evidence type="ECO:0000313" key="10">
    <source>
        <dbReference type="Proteomes" id="UP000477911"/>
    </source>
</evidence>
<dbReference type="NCBIfam" id="TIGR01844">
    <property type="entry name" value="type_I_sec_TolC"/>
    <property type="match status" value="1"/>
</dbReference>
<evidence type="ECO:0000256" key="2">
    <source>
        <dbReference type="ARBA" id="ARBA00007613"/>
    </source>
</evidence>
<dbReference type="RefSeq" id="WP_160895094.1">
    <property type="nucleotide sequence ID" value="NZ_WUMU01000016.1"/>
</dbReference>
<feature type="coiled-coil region" evidence="8">
    <location>
        <begin position="170"/>
        <end position="228"/>
    </location>
</feature>
<comment type="caution">
    <text evidence="9">The sequence shown here is derived from an EMBL/GenBank/DDBJ whole genome shotgun (WGS) entry which is preliminary data.</text>
</comment>
<dbReference type="Gene3D" id="1.20.1600.10">
    <property type="entry name" value="Outer membrane efflux proteins (OEP)"/>
    <property type="match status" value="1"/>
</dbReference>
<dbReference type="SUPFAM" id="SSF56954">
    <property type="entry name" value="Outer membrane efflux proteins (OEP)"/>
    <property type="match status" value="1"/>
</dbReference>
<evidence type="ECO:0000313" key="9">
    <source>
        <dbReference type="EMBL" id="MXN18968.1"/>
    </source>
</evidence>
<comment type="similarity">
    <text evidence="2">Belongs to the outer membrane factor (OMF) (TC 1.B.17) family.</text>
</comment>
<gene>
    <name evidence="9" type="ORF">GR170_14060</name>
</gene>
<evidence type="ECO:0000256" key="6">
    <source>
        <dbReference type="ARBA" id="ARBA00023136"/>
    </source>
</evidence>
<keyword evidence="4" id="KW-1134">Transmembrane beta strand</keyword>
<keyword evidence="5" id="KW-0812">Transmembrane</keyword>
<dbReference type="InterPro" id="IPR010130">
    <property type="entry name" value="T1SS_OMP_TolC"/>
</dbReference>
<evidence type="ECO:0000256" key="7">
    <source>
        <dbReference type="ARBA" id="ARBA00023237"/>
    </source>
</evidence>
<protein>
    <submittedName>
        <fullName evidence="9">TolC family outer membrane protein</fullName>
    </submittedName>
</protein>
<evidence type="ECO:0000256" key="4">
    <source>
        <dbReference type="ARBA" id="ARBA00022452"/>
    </source>
</evidence>
<organism evidence="9 10">
    <name type="scientific">Pseudooceanicola albus</name>
    <dbReference type="NCBI Taxonomy" id="2692189"/>
    <lineage>
        <taxon>Bacteria</taxon>
        <taxon>Pseudomonadati</taxon>
        <taxon>Pseudomonadota</taxon>
        <taxon>Alphaproteobacteria</taxon>
        <taxon>Rhodobacterales</taxon>
        <taxon>Paracoccaceae</taxon>
        <taxon>Pseudooceanicola</taxon>
    </lineage>
</organism>
<dbReference type="InterPro" id="IPR051906">
    <property type="entry name" value="TolC-like"/>
</dbReference>
<keyword evidence="7" id="KW-0998">Cell outer membrane</keyword>
<dbReference type="GO" id="GO:0015288">
    <property type="term" value="F:porin activity"/>
    <property type="evidence" value="ECO:0007669"/>
    <property type="project" value="TreeGrafter"/>
</dbReference>
<dbReference type="Proteomes" id="UP000477911">
    <property type="component" value="Unassembled WGS sequence"/>
</dbReference>
<evidence type="ECO:0000256" key="3">
    <source>
        <dbReference type="ARBA" id="ARBA00022448"/>
    </source>
</evidence>
<comment type="subcellular location">
    <subcellularLocation>
        <location evidence="1">Cell outer membrane</location>
    </subcellularLocation>
</comment>
<dbReference type="GO" id="GO:0009279">
    <property type="term" value="C:cell outer membrane"/>
    <property type="evidence" value="ECO:0007669"/>
    <property type="project" value="UniProtKB-SubCell"/>
</dbReference>
<keyword evidence="10" id="KW-1185">Reference proteome</keyword>
<evidence type="ECO:0000256" key="5">
    <source>
        <dbReference type="ARBA" id="ARBA00022692"/>
    </source>
</evidence>
<keyword evidence="6" id="KW-0472">Membrane</keyword>